<evidence type="ECO:0000259" key="3">
    <source>
        <dbReference type="Pfam" id="PF01471"/>
    </source>
</evidence>
<dbReference type="GO" id="GO:0031640">
    <property type="term" value="P:killing of cells of another organism"/>
    <property type="evidence" value="ECO:0007669"/>
    <property type="project" value="UniProtKB-KW"/>
</dbReference>
<accession>A0A6L8LV90</accession>
<evidence type="ECO:0000313" key="6">
    <source>
        <dbReference type="Proteomes" id="UP000478571"/>
    </source>
</evidence>
<dbReference type="GO" id="GO:0003796">
    <property type="term" value="F:lysozyme activity"/>
    <property type="evidence" value="ECO:0007669"/>
    <property type="project" value="InterPro"/>
</dbReference>
<feature type="domain" description="Peptidoglycan binding-like" evidence="3">
    <location>
        <begin position="31"/>
        <end position="74"/>
    </location>
</feature>
<dbReference type="EMBL" id="WWEU01000003">
    <property type="protein sequence ID" value="MYM59695.1"/>
    <property type="molecule type" value="Genomic_DNA"/>
</dbReference>
<dbReference type="InterPro" id="IPR036365">
    <property type="entry name" value="PGBD-like_sf"/>
</dbReference>
<dbReference type="InterPro" id="IPR002477">
    <property type="entry name" value="Peptidoglycan-bd-like"/>
</dbReference>
<dbReference type="AlphaFoldDB" id="A0A6L8LV90"/>
<gene>
    <name evidence="5" type="ORF">GTG28_10725</name>
</gene>
<evidence type="ECO:0000313" key="5">
    <source>
        <dbReference type="EMBL" id="MYM59695.1"/>
    </source>
</evidence>
<keyword evidence="1" id="KW-0929">Antimicrobial</keyword>
<proteinExistence type="predicted"/>
<keyword evidence="6" id="KW-1185">Reference proteome</keyword>
<evidence type="ECO:0008006" key="7">
    <source>
        <dbReference type="Google" id="ProtNLM"/>
    </source>
</evidence>
<evidence type="ECO:0000256" key="2">
    <source>
        <dbReference type="ARBA" id="ARBA00022638"/>
    </source>
</evidence>
<feature type="domain" description="Pesticin C-terminal" evidence="4">
    <location>
        <begin position="124"/>
        <end position="272"/>
    </location>
</feature>
<evidence type="ECO:0000256" key="1">
    <source>
        <dbReference type="ARBA" id="ARBA00022529"/>
    </source>
</evidence>
<keyword evidence="2" id="KW-0081">Bacteriolytic enzyme</keyword>
<protein>
    <recommendedName>
        <fullName evidence="7">Peptidoglycan binding-like domain-containing protein</fullName>
    </recommendedName>
</protein>
<name>A0A6L8LV90_9VIBR</name>
<dbReference type="Gene3D" id="1.10.101.10">
    <property type="entry name" value="PGBD-like superfamily/PGBD"/>
    <property type="match status" value="1"/>
</dbReference>
<dbReference type="SUPFAM" id="SSF47090">
    <property type="entry name" value="PGBD-like"/>
    <property type="match status" value="1"/>
</dbReference>
<dbReference type="InterPro" id="IPR036366">
    <property type="entry name" value="PGBDSf"/>
</dbReference>
<dbReference type="InterPro" id="IPR031922">
    <property type="entry name" value="Pesticin_C"/>
</dbReference>
<reference evidence="5 6" key="1">
    <citation type="submission" date="2020-01" db="EMBL/GenBank/DDBJ databases">
        <title>Draft Genome Sequence of Vibrio sp. strain OCN044, Isolated from a Healthy Coral at Palmyra Atoll.</title>
        <authorList>
            <person name="Videau P."/>
            <person name="Loughran R."/>
            <person name="Esquivel A."/>
            <person name="Deadmond M."/>
            <person name="Paddock B.E."/>
            <person name="Saw J.H."/>
            <person name="Ushijima B."/>
        </authorList>
    </citation>
    <scope>NUCLEOTIDE SEQUENCE [LARGE SCALE GENOMIC DNA]</scope>
    <source>
        <strain evidence="5 6">OCN044</strain>
    </source>
</reference>
<dbReference type="Pfam" id="PF16754">
    <property type="entry name" value="Pesticin"/>
    <property type="match status" value="1"/>
</dbReference>
<sequence length="301" mass="33657">MILKSSLKQSKLLNELAAGKFNALKKGSTNTEEIKKVQQALIGCGFDLGSFGADGDFGRATEGAVKQFQTHYEPTHTTHKSYQFGDIDGIVDKNTILALDEAVKEGWKFVAPANHEDCDCELSIDHEFIGVLEGSEKNGYVPEPEKSNSGVTIAVGFDLGARNIDDLRRLGLSEELVERFTPYLGLKKFAARDFLKSNPLSINDQELNTIVELVKRSETDRIVKLFNSSSEVKFECLPTNAQTVIASVAYQYGYLPIRAKDFWGQAISQDWNAMYENLMEFGDDFDARRHKEAKLIKELLQ</sequence>
<dbReference type="CDD" id="cd16902">
    <property type="entry name" value="pesticin_lyz"/>
    <property type="match status" value="1"/>
</dbReference>
<dbReference type="Gene3D" id="1.10.530.40">
    <property type="match status" value="1"/>
</dbReference>
<organism evidence="5 6">
    <name type="scientific">Vibrio tetraodonis subsp. pristinus</name>
    <dbReference type="NCBI Taxonomy" id="2695891"/>
    <lineage>
        <taxon>Bacteria</taxon>
        <taxon>Pseudomonadati</taxon>
        <taxon>Pseudomonadota</taxon>
        <taxon>Gammaproteobacteria</taxon>
        <taxon>Vibrionales</taxon>
        <taxon>Vibrionaceae</taxon>
        <taxon>Vibrio</taxon>
    </lineage>
</organism>
<comment type="caution">
    <text evidence="5">The sequence shown here is derived from an EMBL/GenBank/DDBJ whole genome shotgun (WGS) entry which is preliminary data.</text>
</comment>
<dbReference type="InterPro" id="IPR023347">
    <property type="entry name" value="Lysozyme_dom_sf"/>
</dbReference>
<dbReference type="GO" id="GO:0042742">
    <property type="term" value="P:defense response to bacterium"/>
    <property type="evidence" value="ECO:0007669"/>
    <property type="project" value="UniProtKB-KW"/>
</dbReference>
<dbReference type="Proteomes" id="UP000478571">
    <property type="component" value="Unassembled WGS sequence"/>
</dbReference>
<dbReference type="Pfam" id="PF01471">
    <property type="entry name" value="PG_binding_1"/>
    <property type="match status" value="1"/>
</dbReference>
<evidence type="ECO:0000259" key="4">
    <source>
        <dbReference type="Pfam" id="PF16754"/>
    </source>
</evidence>